<evidence type="ECO:0000313" key="4">
    <source>
        <dbReference type="Proteomes" id="UP000321196"/>
    </source>
</evidence>
<organism evidence="3 4">
    <name type="scientific">Microbacterium mitrae</name>
    <dbReference type="NCBI Taxonomy" id="664640"/>
    <lineage>
        <taxon>Bacteria</taxon>
        <taxon>Bacillati</taxon>
        <taxon>Actinomycetota</taxon>
        <taxon>Actinomycetes</taxon>
        <taxon>Micrococcales</taxon>
        <taxon>Microbacteriaceae</taxon>
        <taxon>Microbacterium</taxon>
    </lineage>
</organism>
<dbReference type="InterPro" id="IPR058323">
    <property type="entry name" value="DUF8010"/>
</dbReference>
<keyword evidence="4" id="KW-1185">Reference proteome</keyword>
<dbReference type="InterPro" id="IPR058498">
    <property type="entry name" value="DUF8185"/>
</dbReference>
<dbReference type="Proteomes" id="UP000321196">
    <property type="component" value="Unassembled WGS sequence"/>
</dbReference>
<evidence type="ECO:0000259" key="2">
    <source>
        <dbReference type="Pfam" id="PF26572"/>
    </source>
</evidence>
<evidence type="ECO:0000313" key="3">
    <source>
        <dbReference type="EMBL" id="TXK05718.1"/>
    </source>
</evidence>
<feature type="domain" description="DUF8185" evidence="2">
    <location>
        <begin position="107"/>
        <end position="209"/>
    </location>
</feature>
<gene>
    <name evidence="3" type="ORF">FVP60_01635</name>
</gene>
<feature type="domain" description="DUF8010" evidence="1">
    <location>
        <begin position="2"/>
        <end position="104"/>
    </location>
</feature>
<sequence length="226" mass="23648">MAQHLSFVDAASAKDLLTFAGRAARVGAEGVRLAARNGVMTVQTATLSSQGLLDATPTVLGMRVMAVDPELECDFVVAPEGLGPGQSDTQVALPETALSLPWAGIAPPPSGWEYVGEVSPRVMRTLATEGIADVADLVPADSGEDVVRKVRAAVWGPMSDALFDAPKGVAFTADALGFLRDDDTIAVFRNERWTRFSMTRGHVLSRGPARMGLTPVRATGTTAASA</sequence>
<accession>A0A5C8HRE8</accession>
<comment type="caution">
    <text evidence="3">The sequence shown here is derived from an EMBL/GenBank/DDBJ whole genome shotgun (WGS) entry which is preliminary data.</text>
</comment>
<dbReference type="RefSeq" id="WP_147824529.1">
    <property type="nucleotide sequence ID" value="NZ_BAAARG010000001.1"/>
</dbReference>
<name>A0A5C8HRE8_9MICO</name>
<reference evidence="3 4" key="1">
    <citation type="submission" date="2019-08" db="EMBL/GenBank/DDBJ databases">
        <authorList>
            <person name="Dong K."/>
        </authorList>
    </citation>
    <scope>NUCLEOTIDE SEQUENCE [LARGE SCALE GENOMIC DNA]</scope>
    <source>
        <strain evidence="3 4">M4-8</strain>
    </source>
</reference>
<protein>
    <submittedName>
        <fullName evidence="3">Uncharacterized protein</fullName>
    </submittedName>
</protein>
<dbReference type="AlphaFoldDB" id="A0A5C8HRE8"/>
<dbReference type="Pfam" id="PF26035">
    <property type="entry name" value="DUF8010"/>
    <property type="match status" value="1"/>
</dbReference>
<proteinExistence type="predicted"/>
<dbReference type="EMBL" id="VRSW01000001">
    <property type="protein sequence ID" value="TXK05718.1"/>
    <property type="molecule type" value="Genomic_DNA"/>
</dbReference>
<evidence type="ECO:0000259" key="1">
    <source>
        <dbReference type="Pfam" id="PF26035"/>
    </source>
</evidence>
<dbReference type="Pfam" id="PF26572">
    <property type="entry name" value="DUF8185"/>
    <property type="match status" value="1"/>
</dbReference>
<dbReference type="OrthoDB" id="4801220at2"/>